<sequence>MPSFAIMSACPFVLCTSVSGAMGKGARDQSAGSGGNASQWNDSVNSIVPTGYKLEKQRPSASQQIAR</sequence>
<feature type="region of interest" description="Disordered" evidence="1">
    <location>
        <begin position="23"/>
        <end position="67"/>
    </location>
</feature>
<evidence type="ECO:0000313" key="3">
    <source>
        <dbReference type="Proteomes" id="UP001224997"/>
    </source>
</evidence>
<dbReference type="Proteomes" id="UP001224997">
    <property type="component" value="Unassembled WGS sequence"/>
</dbReference>
<evidence type="ECO:0000256" key="1">
    <source>
        <dbReference type="SAM" id="MobiDB-lite"/>
    </source>
</evidence>
<feature type="compositionally biased region" description="Polar residues" evidence="1">
    <location>
        <begin position="36"/>
        <end position="48"/>
    </location>
</feature>
<accession>A0ABT9J8G0</accession>
<protein>
    <submittedName>
        <fullName evidence="2">Uncharacterized protein</fullName>
    </submittedName>
</protein>
<comment type="caution">
    <text evidence="2">The sequence shown here is derived from an EMBL/GenBank/DDBJ whole genome shotgun (WGS) entry which is preliminary data.</text>
</comment>
<reference evidence="2 3" key="1">
    <citation type="submission" date="2023-08" db="EMBL/GenBank/DDBJ databases">
        <authorList>
            <person name="Park J.-S."/>
        </authorList>
    </citation>
    <scope>NUCLEOTIDE SEQUENCE [LARGE SCALE GENOMIC DNA]</scope>
    <source>
        <strain evidence="2 3">2205BS29-5</strain>
    </source>
</reference>
<proteinExistence type="predicted"/>
<keyword evidence="3" id="KW-1185">Reference proteome</keyword>
<dbReference type="RefSeq" id="WP_305961969.1">
    <property type="nucleotide sequence ID" value="NZ_JAVAMQ010000002.1"/>
</dbReference>
<name>A0ABT9J8G0_9RHOB</name>
<evidence type="ECO:0000313" key="2">
    <source>
        <dbReference type="EMBL" id="MDP5306100.1"/>
    </source>
</evidence>
<gene>
    <name evidence="2" type="ORF">Q5Y72_03190</name>
</gene>
<organism evidence="2 3">
    <name type="scientific">Paracoccus spongiarum</name>
    <dbReference type="NCBI Taxonomy" id="3064387"/>
    <lineage>
        <taxon>Bacteria</taxon>
        <taxon>Pseudomonadati</taxon>
        <taxon>Pseudomonadota</taxon>
        <taxon>Alphaproteobacteria</taxon>
        <taxon>Rhodobacterales</taxon>
        <taxon>Paracoccaceae</taxon>
        <taxon>Paracoccus</taxon>
    </lineage>
</organism>
<dbReference type="EMBL" id="JAVAMQ010000002">
    <property type="protein sequence ID" value="MDP5306100.1"/>
    <property type="molecule type" value="Genomic_DNA"/>
</dbReference>